<protein>
    <recommendedName>
        <fullName evidence="4">G protein-coupled receptor</fullName>
    </recommendedName>
</protein>
<accession>A0AAN5CDB5</accession>
<keyword evidence="3" id="KW-1185">Reference proteome</keyword>
<gene>
    <name evidence="2" type="ORF">PMAYCL1PPCAC_11015</name>
</gene>
<dbReference type="EMBL" id="BTRK01000003">
    <property type="protein sequence ID" value="GMR40820.1"/>
    <property type="molecule type" value="Genomic_DNA"/>
</dbReference>
<feature type="non-terminal residue" evidence="2">
    <location>
        <position position="1"/>
    </location>
</feature>
<feature type="transmembrane region" description="Helical" evidence="1">
    <location>
        <begin position="26"/>
        <end position="48"/>
    </location>
</feature>
<evidence type="ECO:0008006" key="4">
    <source>
        <dbReference type="Google" id="ProtNLM"/>
    </source>
</evidence>
<evidence type="ECO:0000256" key="1">
    <source>
        <dbReference type="SAM" id="Phobius"/>
    </source>
</evidence>
<proteinExistence type="predicted"/>
<reference evidence="3" key="1">
    <citation type="submission" date="2022-10" db="EMBL/GenBank/DDBJ databases">
        <title>Genome assembly of Pristionchus species.</title>
        <authorList>
            <person name="Yoshida K."/>
            <person name="Sommer R.J."/>
        </authorList>
    </citation>
    <scope>NUCLEOTIDE SEQUENCE [LARGE SCALE GENOMIC DNA]</scope>
    <source>
        <strain evidence="3">RS5460</strain>
    </source>
</reference>
<feature type="transmembrane region" description="Helical" evidence="1">
    <location>
        <begin position="60"/>
        <end position="79"/>
    </location>
</feature>
<keyword evidence="1" id="KW-1133">Transmembrane helix</keyword>
<feature type="non-terminal residue" evidence="2">
    <location>
        <position position="127"/>
    </location>
</feature>
<feature type="transmembrane region" description="Helical" evidence="1">
    <location>
        <begin position="99"/>
        <end position="123"/>
    </location>
</feature>
<evidence type="ECO:0000313" key="2">
    <source>
        <dbReference type="EMBL" id="GMR40820.1"/>
    </source>
</evidence>
<dbReference type="AlphaFoldDB" id="A0AAN5CDB5"/>
<evidence type="ECO:0000313" key="3">
    <source>
        <dbReference type="Proteomes" id="UP001328107"/>
    </source>
</evidence>
<name>A0AAN5CDB5_9BILA</name>
<keyword evidence="1" id="KW-0472">Membrane</keyword>
<organism evidence="2 3">
    <name type="scientific">Pristionchus mayeri</name>
    <dbReference type="NCBI Taxonomy" id="1317129"/>
    <lineage>
        <taxon>Eukaryota</taxon>
        <taxon>Metazoa</taxon>
        <taxon>Ecdysozoa</taxon>
        <taxon>Nematoda</taxon>
        <taxon>Chromadorea</taxon>
        <taxon>Rhabditida</taxon>
        <taxon>Rhabditina</taxon>
        <taxon>Diplogasteromorpha</taxon>
        <taxon>Diplogasteroidea</taxon>
        <taxon>Neodiplogasteridae</taxon>
        <taxon>Pristionchus</taxon>
    </lineage>
</organism>
<keyword evidence="1" id="KW-0812">Transmembrane</keyword>
<comment type="caution">
    <text evidence="2">The sequence shown here is derived from an EMBL/GenBank/DDBJ whole genome shotgun (WGS) entry which is preliminary data.</text>
</comment>
<sequence length="127" mass="14294">RPEDYVGDTNILVPTSLLIYDFAQDILVISFLVITAPPALFTYCKLLFSASFTKNYTCKIIAVNGVIELFNCATYIIAIQLASYPFMSTFYKFVQSRNITTPLCAINIFLRGLSLYTALIVALDRLR</sequence>
<dbReference type="Proteomes" id="UP001328107">
    <property type="component" value="Unassembled WGS sequence"/>
</dbReference>